<dbReference type="Pfam" id="PF01636">
    <property type="entry name" value="APH"/>
    <property type="match status" value="1"/>
</dbReference>
<reference evidence="2" key="2">
    <citation type="submission" date="2023-06" db="EMBL/GenBank/DDBJ databases">
        <authorList>
            <consortium name="Lawrence Berkeley National Laboratory"/>
            <person name="Haridas S."/>
            <person name="Hensen N."/>
            <person name="Bonometti L."/>
            <person name="Westerberg I."/>
            <person name="Brannstrom I.O."/>
            <person name="Guillou S."/>
            <person name="Cros-Aarteil S."/>
            <person name="Calhoun S."/>
            <person name="Kuo A."/>
            <person name="Mondo S."/>
            <person name="Pangilinan J."/>
            <person name="Riley R."/>
            <person name="Labutti K."/>
            <person name="Andreopoulos B."/>
            <person name="Lipzen A."/>
            <person name="Chen C."/>
            <person name="Yanf M."/>
            <person name="Daum C."/>
            <person name="Ng V."/>
            <person name="Clum A."/>
            <person name="Steindorff A."/>
            <person name="Ohm R."/>
            <person name="Martin F."/>
            <person name="Silar P."/>
            <person name="Natvig D."/>
            <person name="Lalanne C."/>
            <person name="Gautier V."/>
            <person name="Ament-Velasquez S.L."/>
            <person name="Kruys A."/>
            <person name="Hutchinson M.I."/>
            <person name="Powell A.J."/>
            <person name="Barry K."/>
            <person name="Miller A.N."/>
            <person name="Grigoriev I.V."/>
            <person name="Debuchy R."/>
            <person name="Gladieux P."/>
            <person name="Thoren M.H."/>
            <person name="Johannesson H."/>
        </authorList>
    </citation>
    <scope>NUCLEOTIDE SEQUENCE</scope>
    <source>
        <strain evidence="2">SMH4131-1</strain>
    </source>
</reference>
<protein>
    <submittedName>
        <fullName evidence="2">Phosphotransferase family protein</fullName>
    </submittedName>
</protein>
<dbReference type="InterPro" id="IPR051678">
    <property type="entry name" value="AGP_Transferase"/>
</dbReference>
<reference evidence="2" key="1">
    <citation type="journal article" date="2023" name="Mol. Phylogenet. Evol.">
        <title>Genome-scale phylogeny and comparative genomics of the fungal order Sordariales.</title>
        <authorList>
            <person name="Hensen N."/>
            <person name="Bonometti L."/>
            <person name="Westerberg I."/>
            <person name="Brannstrom I.O."/>
            <person name="Guillou S."/>
            <person name="Cros-Aarteil S."/>
            <person name="Calhoun S."/>
            <person name="Haridas S."/>
            <person name="Kuo A."/>
            <person name="Mondo S."/>
            <person name="Pangilinan J."/>
            <person name="Riley R."/>
            <person name="LaButti K."/>
            <person name="Andreopoulos B."/>
            <person name="Lipzen A."/>
            <person name="Chen C."/>
            <person name="Yan M."/>
            <person name="Daum C."/>
            <person name="Ng V."/>
            <person name="Clum A."/>
            <person name="Steindorff A."/>
            <person name="Ohm R.A."/>
            <person name="Martin F."/>
            <person name="Silar P."/>
            <person name="Natvig D.O."/>
            <person name="Lalanne C."/>
            <person name="Gautier V."/>
            <person name="Ament-Velasquez S.L."/>
            <person name="Kruys A."/>
            <person name="Hutchinson M.I."/>
            <person name="Powell A.J."/>
            <person name="Barry K."/>
            <person name="Miller A.N."/>
            <person name="Grigoriev I.V."/>
            <person name="Debuchy R."/>
            <person name="Gladieux P."/>
            <person name="Hiltunen Thoren M."/>
            <person name="Johannesson H."/>
        </authorList>
    </citation>
    <scope>NUCLEOTIDE SEQUENCE</scope>
    <source>
        <strain evidence="2">SMH4131-1</strain>
    </source>
</reference>
<dbReference type="Proteomes" id="UP001286456">
    <property type="component" value="Unassembled WGS sequence"/>
</dbReference>
<dbReference type="PANTHER" id="PTHR21310">
    <property type="entry name" value="AMINOGLYCOSIDE PHOSPHOTRANSFERASE-RELATED-RELATED"/>
    <property type="match status" value="1"/>
</dbReference>
<dbReference type="Gene3D" id="3.30.200.20">
    <property type="entry name" value="Phosphorylase Kinase, domain 1"/>
    <property type="match status" value="1"/>
</dbReference>
<feature type="domain" description="Aminoglycoside phosphotransferase" evidence="1">
    <location>
        <begin position="65"/>
        <end position="335"/>
    </location>
</feature>
<comment type="caution">
    <text evidence="2">The sequence shown here is derived from an EMBL/GenBank/DDBJ whole genome shotgun (WGS) entry which is preliminary data.</text>
</comment>
<dbReference type="SUPFAM" id="SSF56112">
    <property type="entry name" value="Protein kinase-like (PK-like)"/>
    <property type="match status" value="1"/>
</dbReference>
<dbReference type="PANTHER" id="PTHR21310:SF37">
    <property type="entry name" value="AMINOGLYCOSIDE PHOSPHOTRANSFERASE DOMAIN-CONTAINING PROTEIN"/>
    <property type="match status" value="1"/>
</dbReference>
<dbReference type="Gene3D" id="3.90.1200.10">
    <property type="match status" value="1"/>
</dbReference>
<dbReference type="InterPro" id="IPR002575">
    <property type="entry name" value="Aminoglycoside_PTrfase"/>
</dbReference>
<keyword evidence="3" id="KW-1185">Reference proteome</keyword>
<gene>
    <name evidence="2" type="ORF">B0T19DRAFT_114716</name>
</gene>
<dbReference type="AlphaFoldDB" id="A0AAE0IXB0"/>
<evidence type="ECO:0000313" key="2">
    <source>
        <dbReference type="EMBL" id="KAK3332993.1"/>
    </source>
</evidence>
<evidence type="ECO:0000259" key="1">
    <source>
        <dbReference type="Pfam" id="PF01636"/>
    </source>
</evidence>
<sequence>MATKKARRVHMFKDDLAWEKSDEEFEAWVDTIHTPETYRAIGNMILKYKPGEAELLHMGIKGGYNVLYRLEYKDGTSVAMRLPLKGGVKFPEEKVRYEVATMRYISQNTTIPVPHVYHYGSAAENPTGLGPFIIMDYVEHDQTMSAAMNDPDVGDSNGGYHELDPNIGKEKLEFCYRQMADVLLQLSRLKFPRIGSLDYDDQGKISVVGRPLTQNMNFMVELGSVLPELLPTKTYSNADDWYSALADMHLAQLTFQHNDAVEDEDDARDKYVARQLFRHLAAERRLTRQLGSEEDDPSDDCTIFCEDLRPSNVLVDKDLRIVGVIDWEFAYVAPAQFARDPPGWLLLKTPDDWPTAYAGWMEACRPRFEVFVRLLEEEEKKLAEKEQPNKEMADLSVLSEKKKKKKTLSQHMRERWESKSWLLSFAARNSWAFDAIFWKYLDEQYFGPNELGDYHARLGLLTPAEADEMEPFVQRKMEESKVATIVKWEVQDAVAHLAKVLL</sequence>
<evidence type="ECO:0000313" key="3">
    <source>
        <dbReference type="Proteomes" id="UP001286456"/>
    </source>
</evidence>
<dbReference type="InterPro" id="IPR011009">
    <property type="entry name" value="Kinase-like_dom_sf"/>
</dbReference>
<dbReference type="EMBL" id="JAUEPO010000002">
    <property type="protein sequence ID" value="KAK3332993.1"/>
    <property type="molecule type" value="Genomic_DNA"/>
</dbReference>
<accession>A0AAE0IXB0</accession>
<name>A0AAE0IXB0_9PEZI</name>
<organism evidence="2 3">
    <name type="scientific">Cercophora scortea</name>
    <dbReference type="NCBI Taxonomy" id="314031"/>
    <lineage>
        <taxon>Eukaryota</taxon>
        <taxon>Fungi</taxon>
        <taxon>Dikarya</taxon>
        <taxon>Ascomycota</taxon>
        <taxon>Pezizomycotina</taxon>
        <taxon>Sordariomycetes</taxon>
        <taxon>Sordariomycetidae</taxon>
        <taxon>Sordariales</taxon>
        <taxon>Lasiosphaeriaceae</taxon>
        <taxon>Cercophora</taxon>
    </lineage>
</organism>
<proteinExistence type="predicted"/>